<proteinExistence type="predicted"/>
<gene>
    <name evidence="1" type="ORF">PC9H_010275</name>
</gene>
<reference evidence="1" key="1">
    <citation type="submission" date="2019-07" db="EMBL/GenBank/DDBJ databases">
        <authorList>
            <person name="Palmer J.M."/>
        </authorList>
    </citation>
    <scope>NUCLEOTIDE SEQUENCE</scope>
    <source>
        <strain evidence="1">PC9</strain>
    </source>
</reference>
<dbReference type="RefSeq" id="XP_036629158.1">
    <property type="nucleotide sequence ID" value="XM_036779769.1"/>
</dbReference>
<evidence type="ECO:0000313" key="2">
    <source>
        <dbReference type="Proteomes" id="UP000623687"/>
    </source>
</evidence>
<sequence length="277" mass="31725">MVNICGIIPCGRPVRTAGALTCDLPAHMEWHQKYETRFSRLSYPGVRRVIRRQKEQNDAGRRPSGPSLEVQLPSLGEVAAEDVVHTFRARSIYCLQTVQWACGIPIGWGKCYWSESPSQVLSILNAIWEDFHGSRPGFIAYDNACNLLRHIVTQNAGDPWLKSTKFIVDAWHYIGHQASNVLCRIWCNPAPANGSQPDLLIMQEDANGNKHTTRAFNTETAEQLNSWMDGFEAQLRQMTDVNYDFYVHVLFMLYKEAVEERIDKKNQHIPEDFWVNM</sequence>
<protein>
    <recommendedName>
        <fullName evidence="3">CxC6 like cysteine cluster associated with KDZ domain-containing protein</fullName>
    </recommendedName>
</protein>
<comment type="caution">
    <text evidence="1">The sequence shown here is derived from an EMBL/GenBank/DDBJ whole genome shotgun (WGS) entry which is preliminary data.</text>
</comment>
<dbReference type="OrthoDB" id="2527272at2759"/>
<dbReference type="EMBL" id="JACETU010000007">
    <property type="protein sequence ID" value="KAF7424964.1"/>
    <property type="molecule type" value="Genomic_DNA"/>
</dbReference>
<dbReference type="VEuPathDB" id="FungiDB:PC9H_010275"/>
<organism evidence="1 2">
    <name type="scientific">Pleurotus ostreatus</name>
    <name type="common">Oyster mushroom</name>
    <name type="synonym">White-rot fungus</name>
    <dbReference type="NCBI Taxonomy" id="5322"/>
    <lineage>
        <taxon>Eukaryota</taxon>
        <taxon>Fungi</taxon>
        <taxon>Dikarya</taxon>
        <taxon>Basidiomycota</taxon>
        <taxon>Agaricomycotina</taxon>
        <taxon>Agaricomycetes</taxon>
        <taxon>Agaricomycetidae</taxon>
        <taxon>Agaricales</taxon>
        <taxon>Pleurotineae</taxon>
        <taxon>Pleurotaceae</taxon>
        <taxon>Pleurotus</taxon>
    </lineage>
</organism>
<dbReference type="Proteomes" id="UP000623687">
    <property type="component" value="Unassembled WGS sequence"/>
</dbReference>
<evidence type="ECO:0008006" key="3">
    <source>
        <dbReference type="Google" id="ProtNLM"/>
    </source>
</evidence>
<keyword evidence="2" id="KW-1185">Reference proteome</keyword>
<accession>A0A8H6ZQX6</accession>
<dbReference type="AlphaFoldDB" id="A0A8H6ZQX6"/>
<name>A0A8H6ZQX6_PLEOS</name>
<dbReference type="GeneID" id="59380093"/>
<evidence type="ECO:0000313" key="1">
    <source>
        <dbReference type="EMBL" id="KAF7424964.1"/>
    </source>
</evidence>